<dbReference type="GO" id="GO:0019887">
    <property type="term" value="F:protein kinase regulator activity"/>
    <property type="evidence" value="ECO:0000318"/>
    <property type="project" value="GO_Central"/>
</dbReference>
<dbReference type="Pfam" id="PF24984">
    <property type="entry name" value="HEAT_EF3_GNC1"/>
    <property type="match status" value="1"/>
</dbReference>
<organism evidence="5 6">
    <name type="scientific">Trichoplax adhaerens</name>
    <name type="common">Trichoplax reptans</name>
    <dbReference type="NCBI Taxonomy" id="10228"/>
    <lineage>
        <taxon>Eukaryota</taxon>
        <taxon>Metazoa</taxon>
        <taxon>Placozoa</taxon>
        <taxon>Uniplacotomia</taxon>
        <taxon>Trichoplacea</taxon>
        <taxon>Trichoplacidae</taxon>
        <taxon>Trichoplax</taxon>
    </lineage>
</organism>
<dbReference type="SUPFAM" id="SSF48371">
    <property type="entry name" value="ARM repeat"/>
    <property type="match status" value="3"/>
</dbReference>
<dbReference type="FunFam" id="1.25.10.10:FF:000090">
    <property type="entry name" value="eIF-2-alpha kinase activator GCN1"/>
    <property type="match status" value="1"/>
</dbReference>
<dbReference type="KEGG" id="tad:TRIADDRAFT_58366"/>
<dbReference type="InterPro" id="IPR016024">
    <property type="entry name" value="ARM-type_fold"/>
</dbReference>
<evidence type="ECO:0000256" key="1">
    <source>
        <dbReference type="ARBA" id="ARBA00007366"/>
    </source>
</evidence>
<keyword evidence="2" id="KW-0677">Repeat</keyword>
<evidence type="ECO:0000259" key="4">
    <source>
        <dbReference type="SMART" id="SM01349"/>
    </source>
</evidence>
<comment type="similarity">
    <text evidence="1">Belongs to the GCN1 family.</text>
</comment>
<dbReference type="SMART" id="SM01349">
    <property type="entry name" value="TOG"/>
    <property type="match status" value="1"/>
</dbReference>
<dbReference type="CTD" id="6755389"/>
<sequence>MTDLPEDAVKQICYHLMLSVRNLRLRRNRLKVAGVIHTLAGSHAKLAIKCLLPLLQQEAAFTLGRLSTTSTSREIVMQSQLLDFVLSSNNERLVNVANRYLVNNFKLFPELATVYLDVITNLDGEQYYLSMLGVILKYLISLRDNGTISKYKGQLLNLFLKTVINSKTVPPRHILIWTKYLIYNIDHAEFKEKVLPAVQKAALRNLDVAIICMPFLFDSVRIDLSQYLMDISKITASALRSSKQEICKEASLMIKNFIRQCTDSGATKSFFNYLLSILKGSEGKITAWTQRVSILEGLRCISYHSVSGSSKKEELAIFACQELVNYTKQETHEGSHIYAISVINLWAEAITSEIPKFLFEYLKNGSLDKASTPTVRVAYLKFLAKCLKGDCLKYGAPVLGSILEVFSKCTSQISQQPSRIEGLIAAIILCKLSVAGQASDCDFTGFWSAVLNANSKLFTSDKFMNNCSDEDLALVLEFVEILLKCHSSKLTAENLSPLASVIVHGLTHDSWAIRKGARDVVTILKSITLNGVHVLDCLLQCFREHYRVCLSQKTDTSKEEGSSNQEKTRKIFVFALKTIFEASATAHLSNQFNEELAVKILIDTHEPDIAIVDGRCWLKLLKSNGVIAKECVQSRLGEIIAMMEESRTSFEGVRNVIETLSKVVGSQFVDAMVNNVLQDFNQEALLNISDEDYKIFLCPEGELSNQNLIASLNADSRAKNVKRESKAYSYEDQLMDDEIRREISKRKGNKESGMAALDSKQRELMKAQLQKESEIRARLKSLDTSLTRSSQILESIINSNPGCLQRHVSSLLPVLLSLIQSPIAKSYAKILCYKLRTCAFTNREDTLLERSNELLERALAVICEHSQFRISRATTESSTVSEDDPQFLPSYDMLSLLIDFIALPVSGIQEVNLQRVACDSLERLCSTLGDENCYRNVTAEQLDVLLLGLMSPEVILRKSVLSGLLGMTCTLCCLKDLKSVNISADDARLRCTSFLKSIWVLRFDTNEDVANLSKRLWEDLDFSLEPGICATLLEFVVNDDEMLRKISSMAVTAAVNKYPDQIDVVIKQILELYDKNLIVGTLTHNSILIQPTRDLMGRRNDEEPKDKWRARCGLGQTIELMAPLMSKNHVSNIFNFFVPLSLGDRDENVRKHMLDAALAIINEHGKAVVGNLLPTLQSYLDNAPNTSAEDAIRQAVVVVMGSLAKHLDKDDPKMLPIIDKLLDTLSTPSQPVQQAVANCLPPVIPAVKHKVPDLIKRMLQQLFESGQYGERRGAAYGLAGIVKGLGILSLKQLNIMSALEEAIQDKKNYKRREGSLFALEILFSLLGRIFEPYIVVILPHLLTCFGDGNQYVREATEDAAKVIMQKLSAHGVKLIFPSLLDALKEDSWRTKTGSVELLGAMAHCAPKQLSSCLPNIVPNLVDILGDSHAKVQHAGLHALKQIASVIKNPEIQNISSILIDALSEPTIHTATCLQTLLSTSFVHFIDAPSLALIMPVIHRALQQRSSETKKMASQIIGNMFTLTDMKDLAPYLPSIVPGLKQALLDPMPNVRHVSSKALGVLVKGMGEQPFQDLLPWLLDKLVTDTSTVDRSGAAQGLSEVVYGLGLERLEKLLPDIIATTQRRDVPPNVRDGYLMLFIYLPMTFKDDFSPFIGSIIPSVLQGLADETEYVRDTSLRAAQLIISLYSKTAISLFLPQLEAGLLDDNWRIRFSSVQLCGDLLFHLSGVTGKMSTEGKEEENFGTENSMQSILGALGRGRRDRVLSGLYMCRSDAAHLVRQAAMHVWKVIVINTPKALREMLPNLFVKLIGCLASSSLDMRHMATASLTDLVTKLGDRVLPEMIPILEQGIEDDDVIRRKGTCIGLGAIISCISREQVLQFIDALVAVIRKVLCDDIQDVRVAAAKSFHNLHDRTGDVAFDEILTVLLNEIDSDDKNMVENALDGLKQVVLVKSSTTLPFLVPKLAREPIQVRALAYVASVAGEELSLYANQVIPALLSVIKGYTRDNEKEKESYEACMTLVVSISDETTVRVVLEELFELAKSSDVDMRRTALGLLHPFFSESTADYVSQMDLILRTLIRMLNDSDNDVLCLAWNILNVISKRLSGVEMIQQVEHLRQAVRFVRDDVKDGELPGLCLPKKGIVPLFAFYREGILGRSSEIKEEAATGLGELIELTSVAALKPNVVNMTGPLIRILGDTFNGNVGANLKQFVPQLQTTFRKALNDANRAVRDEASKALKLAIKYHSRADLLFTELHKGIKSVEDIAIRVSMLGALSGVTDVVGGKIKEDTRKPIIATLLLLLASSEEELREEAAKCISSFCNVIPENELKDIVTEFVADGENQEWVNRHGLAMALTCSLHKAMNQLVKVDMKNEIIKTITAQACADRALRSKSNDVKLVTTHTLHVLFSGNSDTLNVSSRAKLIPLLLNNAKEKNTPIKLASERCLAVLLDLRNGNELYQKCLATLDTATSAALTDSYKKVLQNVASQSRMDENFPDLLISG</sequence>
<keyword evidence="6" id="KW-1185">Reference proteome</keyword>
<accession>B3S1W8</accession>
<dbReference type="PROSITE" id="PS50077">
    <property type="entry name" value="HEAT_REPEAT"/>
    <property type="match status" value="2"/>
</dbReference>
<dbReference type="PANTHER" id="PTHR23346">
    <property type="entry name" value="TRANSLATIONAL ACTIVATOR GCN1-RELATED"/>
    <property type="match status" value="1"/>
</dbReference>
<dbReference type="Pfam" id="PF24993">
    <property type="entry name" value="GNC1_N"/>
    <property type="match status" value="1"/>
</dbReference>
<reference evidence="5 6" key="1">
    <citation type="journal article" date="2008" name="Nature">
        <title>The Trichoplax genome and the nature of placozoans.</title>
        <authorList>
            <person name="Srivastava M."/>
            <person name="Begovic E."/>
            <person name="Chapman J."/>
            <person name="Putnam N.H."/>
            <person name="Hellsten U."/>
            <person name="Kawashima T."/>
            <person name="Kuo A."/>
            <person name="Mitros T."/>
            <person name="Salamov A."/>
            <person name="Carpenter M.L."/>
            <person name="Signorovitch A.Y."/>
            <person name="Moreno M.A."/>
            <person name="Kamm K."/>
            <person name="Grimwood J."/>
            <person name="Schmutz J."/>
            <person name="Shapiro H."/>
            <person name="Grigoriev I.V."/>
            <person name="Buss L.W."/>
            <person name="Schierwater B."/>
            <person name="Dellaporta S.L."/>
            <person name="Rokhsar D.S."/>
        </authorList>
    </citation>
    <scope>NUCLEOTIDE SEQUENCE [LARGE SCALE GENOMIC DNA]</scope>
    <source>
        <strain evidence="5 6">Grell-BS-1999</strain>
    </source>
</reference>
<dbReference type="STRING" id="10228.B3S1W8"/>
<evidence type="ECO:0000313" key="5">
    <source>
        <dbReference type="EMBL" id="EDV23577.1"/>
    </source>
</evidence>
<evidence type="ECO:0000256" key="2">
    <source>
        <dbReference type="ARBA" id="ARBA00022737"/>
    </source>
</evidence>
<dbReference type="PANTHER" id="PTHR23346:SF7">
    <property type="entry name" value="STALLED RIBOSOME SENSOR GCN1"/>
    <property type="match status" value="1"/>
</dbReference>
<protein>
    <recommendedName>
        <fullName evidence="4">TOG domain-containing protein</fullName>
    </recommendedName>
</protein>
<evidence type="ECO:0000313" key="6">
    <source>
        <dbReference type="Proteomes" id="UP000009022"/>
    </source>
</evidence>
<dbReference type="HOGENOM" id="CLU_000504_2_2_1"/>
<feature type="repeat" description="HEAT" evidence="3">
    <location>
        <begin position="1535"/>
        <end position="1573"/>
    </location>
</feature>
<name>B3S1W8_TRIAD</name>
<dbReference type="InterPro" id="IPR021133">
    <property type="entry name" value="HEAT_type_2"/>
</dbReference>
<dbReference type="GeneID" id="6755389"/>
<proteinExistence type="inferred from homology"/>
<dbReference type="FunCoup" id="B3S1W8">
    <property type="interactions" value="2406"/>
</dbReference>
<dbReference type="RefSeq" id="XP_002114487.1">
    <property type="nucleotide sequence ID" value="XM_002114451.1"/>
</dbReference>
<feature type="domain" description="TOG" evidence="4">
    <location>
        <begin position="1242"/>
        <end position="1475"/>
    </location>
</feature>
<gene>
    <name evidence="5" type="ORF">TRIADDRAFT_58366</name>
</gene>
<dbReference type="eggNOG" id="KOG1242">
    <property type="taxonomic scope" value="Eukaryota"/>
</dbReference>
<dbReference type="OMA" id="KYATQRG"/>
<dbReference type="Pfam" id="PF24987">
    <property type="entry name" value="HEAT_EF3_N"/>
    <property type="match status" value="2"/>
</dbReference>
<evidence type="ECO:0000256" key="3">
    <source>
        <dbReference type="PROSITE-ProRule" id="PRU00103"/>
    </source>
</evidence>
<dbReference type="InterPro" id="IPR011989">
    <property type="entry name" value="ARM-like"/>
</dbReference>
<dbReference type="Proteomes" id="UP000009022">
    <property type="component" value="Unassembled WGS sequence"/>
</dbReference>
<feature type="repeat" description="HEAT" evidence="3">
    <location>
        <begin position="1416"/>
        <end position="1453"/>
    </location>
</feature>
<dbReference type="InParanoid" id="B3S1W8"/>
<dbReference type="InterPro" id="IPR056810">
    <property type="entry name" value="GNC1-like_N"/>
</dbReference>
<dbReference type="GO" id="GO:0006417">
    <property type="term" value="P:regulation of translation"/>
    <property type="evidence" value="ECO:0000318"/>
    <property type="project" value="GO_Central"/>
</dbReference>
<dbReference type="Gene3D" id="1.25.10.10">
    <property type="entry name" value="Leucine-rich Repeat Variant"/>
    <property type="match status" value="6"/>
</dbReference>
<dbReference type="Pfam" id="PF23271">
    <property type="entry name" value="HEAT_GCN1"/>
    <property type="match status" value="1"/>
</dbReference>
<dbReference type="FunFam" id="1.25.10.10:FF:000096">
    <property type="entry name" value="eIF-2-alpha kinase activator gcn1"/>
    <property type="match status" value="1"/>
</dbReference>
<dbReference type="GO" id="GO:0005829">
    <property type="term" value="C:cytosol"/>
    <property type="evidence" value="ECO:0000318"/>
    <property type="project" value="GO_Central"/>
</dbReference>
<dbReference type="GO" id="GO:0034198">
    <property type="term" value="P:cellular response to amino acid starvation"/>
    <property type="evidence" value="ECO:0000318"/>
    <property type="project" value="GO_Central"/>
</dbReference>
<dbReference type="InterPro" id="IPR057546">
    <property type="entry name" value="HEAT_GCN1"/>
</dbReference>
<dbReference type="InterPro" id="IPR034085">
    <property type="entry name" value="TOG"/>
</dbReference>
<dbReference type="Pfam" id="PF25801">
    <property type="entry name" value="HEAT_GCN1_C_2"/>
    <property type="match status" value="1"/>
</dbReference>
<dbReference type="PhylomeDB" id="B3S1W8"/>
<dbReference type="OrthoDB" id="5148094at2759"/>
<dbReference type="EMBL" id="DS985247">
    <property type="protein sequence ID" value="EDV23577.1"/>
    <property type="molecule type" value="Genomic_DNA"/>
</dbReference>